<evidence type="ECO:0000313" key="1">
    <source>
        <dbReference type="EMBL" id="WPK12120.1"/>
    </source>
</evidence>
<dbReference type="InterPro" id="IPR013783">
    <property type="entry name" value="Ig-like_fold"/>
</dbReference>
<accession>A0ABZ0RVE2</accession>
<evidence type="ECO:0008006" key="3">
    <source>
        <dbReference type="Google" id="ProtNLM"/>
    </source>
</evidence>
<organism evidence="1 2">
    <name type="scientific">Lysinibacillus louembei</name>
    <dbReference type="NCBI Taxonomy" id="1470088"/>
    <lineage>
        <taxon>Bacteria</taxon>
        <taxon>Bacillati</taxon>
        <taxon>Bacillota</taxon>
        <taxon>Bacilli</taxon>
        <taxon>Bacillales</taxon>
        <taxon>Bacillaceae</taxon>
        <taxon>Lysinibacillus</taxon>
    </lineage>
</organism>
<dbReference type="InterPro" id="IPR014756">
    <property type="entry name" value="Ig_E-set"/>
</dbReference>
<dbReference type="EMBL" id="CP137624">
    <property type="protein sequence ID" value="WPK12120.1"/>
    <property type="molecule type" value="Genomic_DNA"/>
</dbReference>
<dbReference type="RefSeq" id="WP_319836925.1">
    <property type="nucleotide sequence ID" value="NZ_CP137624.1"/>
</dbReference>
<protein>
    <recommendedName>
        <fullName evidence="3">AMP-activated protein kinase glycogen-binding domain-containing protein</fullName>
    </recommendedName>
</protein>
<reference evidence="1 2" key="1">
    <citation type="submission" date="2023-09" db="EMBL/GenBank/DDBJ databases">
        <authorList>
            <person name="Page C.A."/>
            <person name="Perez-Diaz I.M."/>
        </authorList>
    </citation>
    <scope>NUCLEOTIDE SEQUENCE [LARGE SCALE GENOMIC DNA]</scope>
    <source>
        <strain evidence="1 2">Ll15</strain>
    </source>
</reference>
<dbReference type="Proteomes" id="UP001322664">
    <property type="component" value="Chromosome"/>
</dbReference>
<proteinExistence type="predicted"/>
<keyword evidence="2" id="KW-1185">Reference proteome</keyword>
<name>A0ABZ0RVE2_9BACI</name>
<gene>
    <name evidence="1" type="ORF">R6U77_00080</name>
</gene>
<sequence length="228" mass="27149">MNVLLKYEESPYLPIHSLAVIGDFNDLDATKGVMQKQGNEWYFETHLISGQYRYKFLINDKLLLNDPYANMYEVDDKEEIWSMLLINHQQERMYDSTEYTIHIHDYGLTEQVLETEQPFYKKVFSMDMDSLVVAQFEFRRVTGAHPVTIIWYAPNKEIMQVSEHLLFTEMENEPVRMWFWLDLHQEDKQKMLGNWKIQLLIDGEYILEDTFAIHHTGFFTSAGQSLEI</sequence>
<dbReference type="Gene3D" id="2.60.40.10">
    <property type="entry name" value="Immunoglobulins"/>
    <property type="match status" value="1"/>
</dbReference>
<evidence type="ECO:0000313" key="2">
    <source>
        <dbReference type="Proteomes" id="UP001322664"/>
    </source>
</evidence>
<dbReference type="SUPFAM" id="SSF81296">
    <property type="entry name" value="E set domains"/>
    <property type="match status" value="1"/>
</dbReference>